<dbReference type="Pfam" id="PF20168">
    <property type="entry name" value="PDS5"/>
    <property type="match status" value="1"/>
</dbReference>
<keyword evidence="5" id="KW-0234">DNA repair</keyword>
<dbReference type="EMBL" id="QGKV02002055">
    <property type="protein sequence ID" value="KAF3496666.1"/>
    <property type="molecule type" value="Genomic_DNA"/>
</dbReference>
<comment type="subcellular location">
    <subcellularLocation>
        <location evidence="1">Nucleus</location>
    </subcellularLocation>
</comment>
<accession>A0ABQ7AGE9</accession>
<evidence type="ECO:0000313" key="10">
    <source>
        <dbReference type="Proteomes" id="UP000266723"/>
    </source>
</evidence>
<dbReference type="SUPFAM" id="SSF48371">
    <property type="entry name" value="ARM repeat"/>
    <property type="match status" value="1"/>
</dbReference>
<feature type="compositionally biased region" description="Basic and acidic residues" evidence="8">
    <location>
        <begin position="313"/>
        <end position="323"/>
    </location>
</feature>
<comment type="caution">
    <text evidence="9">The sequence shown here is derived from an EMBL/GenBank/DDBJ whole genome shotgun (WGS) entry which is preliminary data.</text>
</comment>
<keyword evidence="3" id="KW-0227">DNA damage</keyword>
<keyword evidence="4" id="KW-0498">Mitosis</keyword>
<sequence length="341" mass="37840">MGPRVGGTELVEALLQAGKDLLRPYSSTDSIFDLLNVRILLTFSDLVTLFRLGYKKRLGFHLSYRYGKVESLLVAVDQDPILQVKIALKPSMQALVSADLLRNPDSEVRVYVVSCLAEIMRITAPEAPYNDDQMKEVFEVTVEAFGKLAEPELESYKKAEAVLDTFAKLTLMWFTNASGFSFVHRWSPDCPQPVLISMETIMVTVLDESEQVSIDLLKILLGTLRKEILDVSPVASRLVEKVVISCACKLGPDIMEAFKSTGTSLDMYSPVVSSICQSKASLPSKVGQTNQPVVISLSPSSKARKGSRKRSRSKMEETNKSELGEELVGKSVKVWWPLDKK</sequence>
<protein>
    <submittedName>
        <fullName evidence="9">Uncharacterized protein</fullName>
    </submittedName>
</protein>
<keyword evidence="6" id="KW-0539">Nucleus</keyword>
<dbReference type="InterPro" id="IPR016024">
    <property type="entry name" value="ARM-type_fold"/>
</dbReference>
<keyword evidence="2" id="KW-0132">Cell division</keyword>
<evidence type="ECO:0000256" key="2">
    <source>
        <dbReference type="ARBA" id="ARBA00022618"/>
    </source>
</evidence>
<reference evidence="9 10" key="1">
    <citation type="journal article" date="2020" name="BMC Genomics">
        <title>Intraspecific diversification of the crop wild relative Brassica cretica Lam. using demographic model selection.</title>
        <authorList>
            <person name="Kioukis A."/>
            <person name="Michalopoulou V.A."/>
            <person name="Briers L."/>
            <person name="Pirintsos S."/>
            <person name="Studholme D.J."/>
            <person name="Pavlidis P."/>
            <person name="Sarris P.F."/>
        </authorList>
    </citation>
    <scope>NUCLEOTIDE SEQUENCE [LARGE SCALE GENOMIC DNA]</scope>
    <source>
        <strain evidence="10">cv. PFS-1207/04</strain>
    </source>
</reference>
<evidence type="ECO:0000256" key="8">
    <source>
        <dbReference type="SAM" id="MobiDB-lite"/>
    </source>
</evidence>
<gene>
    <name evidence="9" type="ORF">DY000_02054953</name>
</gene>
<evidence type="ECO:0000313" key="9">
    <source>
        <dbReference type="EMBL" id="KAF3496666.1"/>
    </source>
</evidence>
<feature type="region of interest" description="Disordered" evidence="8">
    <location>
        <begin position="297"/>
        <end position="323"/>
    </location>
</feature>
<dbReference type="PANTHER" id="PTHR12663">
    <property type="entry name" value="ANDROGEN INDUCED INHIBITOR OF PROLIFERATION AS3 / PDS5-RELATED"/>
    <property type="match status" value="1"/>
</dbReference>
<feature type="compositionally biased region" description="Basic residues" evidence="8">
    <location>
        <begin position="302"/>
        <end position="312"/>
    </location>
</feature>
<evidence type="ECO:0000256" key="6">
    <source>
        <dbReference type="ARBA" id="ARBA00023242"/>
    </source>
</evidence>
<evidence type="ECO:0000256" key="1">
    <source>
        <dbReference type="ARBA" id="ARBA00004123"/>
    </source>
</evidence>
<proteinExistence type="predicted"/>
<evidence type="ECO:0000256" key="7">
    <source>
        <dbReference type="ARBA" id="ARBA00023306"/>
    </source>
</evidence>
<name>A0ABQ7AGE9_BRACR</name>
<dbReference type="InterPro" id="IPR039776">
    <property type="entry name" value="Pds5"/>
</dbReference>
<organism evidence="9 10">
    <name type="scientific">Brassica cretica</name>
    <name type="common">Mustard</name>
    <dbReference type="NCBI Taxonomy" id="69181"/>
    <lineage>
        <taxon>Eukaryota</taxon>
        <taxon>Viridiplantae</taxon>
        <taxon>Streptophyta</taxon>
        <taxon>Embryophyta</taxon>
        <taxon>Tracheophyta</taxon>
        <taxon>Spermatophyta</taxon>
        <taxon>Magnoliopsida</taxon>
        <taxon>eudicotyledons</taxon>
        <taxon>Gunneridae</taxon>
        <taxon>Pentapetalae</taxon>
        <taxon>rosids</taxon>
        <taxon>malvids</taxon>
        <taxon>Brassicales</taxon>
        <taxon>Brassicaceae</taxon>
        <taxon>Brassiceae</taxon>
        <taxon>Brassica</taxon>
    </lineage>
</organism>
<evidence type="ECO:0000256" key="5">
    <source>
        <dbReference type="ARBA" id="ARBA00023204"/>
    </source>
</evidence>
<keyword evidence="10" id="KW-1185">Reference proteome</keyword>
<evidence type="ECO:0000256" key="3">
    <source>
        <dbReference type="ARBA" id="ARBA00022763"/>
    </source>
</evidence>
<evidence type="ECO:0000256" key="4">
    <source>
        <dbReference type="ARBA" id="ARBA00022776"/>
    </source>
</evidence>
<dbReference type="Proteomes" id="UP000266723">
    <property type="component" value="Unassembled WGS sequence"/>
</dbReference>
<keyword evidence="7" id="KW-0131">Cell cycle</keyword>
<dbReference type="PANTHER" id="PTHR12663:SF69">
    <property type="entry name" value="SISTER CHROMATID COHESION PROTEIN PDS5 HOMOLOG E"/>
    <property type="match status" value="1"/>
</dbReference>